<protein>
    <submittedName>
        <fullName evidence="3">Phasin family protein</fullName>
    </submittedName>
</protein>
<dbReference type="RefSeq" id="WP_110254569.1">
    <property type="nucleotide sequence ID" value="NZ_QJKB01000002.1"/>
</dbReference>
<dbReference type="InterPro" id="IPR018968">
    <property type="entry name" value="Phasin"/>
</dbReference>
<dbReference type="Pfam" id="PF09361">
    <property type="entry name" value="Phasin_2"/>
    <property type="match status" value="1"/>
</dbReference>
<dbReference type="OrthoDB" id="5298576at2"/>
<sequence>MTTNTPEQFIATTKANLEAQFASLTSLNKKAFEGLEQLFALNVNAAKASFEEGTAAAKQLLSAKDPQEFFTLSAAQAQPNAEKALAYGRHLASITTATQQEFTKAVEAHIAETNTKVISLIDEVTKNAPAGSEQAVTALKSVVGNINAGYEQLSKTTKQAVQTLEENLNKATQQFTQAAEKATAKKK</sequence>
<reference evidence="3 4" key="1">
    <citation type="submission" date="2018-05" db="EMBL/GenBank/DDBJ databases">
        <title>Genomic Encyclopedia of Type Strains, Phase IV (KMG-IV): sequencing the most valuable type-strain genomes for metagenomic binning, comparative biology and taxonomic classification.</title>
        <authorList>
            <person name="Goeker M."/>
        </authorList>
    </citation>
    <scope>NUCLEOTIDE SEQUENCE [LARGE SCALE GENOMIC DNA]</scope>
    <source>
        <strain evidence="3 4">DSM 19792</strain>
    </source>
</reference>
<evidence type="ECO:0000313" key="3">
    <source>
        <dbReference type="EMBL" id="PXX45099.1"/>
    </source>
</evidence>
<keyword evidence="4" id="KW-1185">Reference proteome</keyword>
<dbReference type="Proteomes" id="UP000247792">
    <property type="component" value="Unassembled WGS sequence"/>
</dbReference>
<feature type="coiled-coil region" evidence="1">
    <location>
        <begin position="154"/>
        <end position="181"/>
    </location>
</feature>
<evidence type="ECO:0000256" key="1">
    <source>
        <dbReference type="SAM" id="Coils"/>
    </source>
</evidence>
<name>A0A318J7M5_9BURK</name>
<accession>A0A318J7M5</accession>
<dbReference type="NCBIfam" id="TIGR01841">
    <property type="entry name" value="phasin"/>
    <property type="match status" value="1"/>
</dbReference>
<evidence type="ECO:0000313" key="4">
    <source>
        <dbReference type="Proteomes" id="UP000247792"/>
    </source>
</evidence>
<keyword evidence="1" id="KW-0175">Coiled coil</keyword>
<dbReference type="EMBL" id="QJKB01000002">
    <property type="protein sequence ID" value="PXX45099.1"/>
    <property type="molecule type" value="Genomic_DNA"/>
</dbReference>
<feature type="domain" description="Phasin" evidence="2">
    <location>
        <begin position="7"/>
        <end position="109"/>
    </location>
</feature>
<dbReference type="InterPro" id="IPR010127">
    <property type="entry name" value="Phasin_subfam-1"/>
</dbReference>
<dbReference type="AlphaFoldDB" id="A0A318J7M5"/>
<gene>
    <name evidence="3" type="ORF">DFR42_102312</name>
</gene>
<evidence type="ECO:0000259" key="2">
    <source>
        <dbReference type="Pfam" id="PF09361"/>
    </source>
</evidence>
<organism evidence="3 4">
    <name type="scientific">Undibacterium pigrum</name>
    <dbReference type="NCBI Taxonomy" id="401470"/>
    <lineage>
        <taxon>Bacteria</taxon>
        <taxon>Pseudomonadati</taxon>
        <taxon>Pseudomonadota</taxon>
        <taxon>Betaproteobacteria</taxon>
        <taxon>Burkholderiales</taxon>
        <taxon>Oxalobacteraceae</taxon>
        <taxon>Undibacterium</taxon>
    </lineage>
</organism>
<proteinExistence type="predicted"/>
<comment type="caution">
    <text evidence="3">The sequence shown here is derived from an EMBL/GenBank/DDBJ whole genome shotgun (WGS) entry which is preliminary data.</text>
</comment>